<feature type="transmembrane region" description="Helical" evidence="8">
    <location>
        <begin position="282"/>
        <end position="302"/>
    </location>
</feature>
<reference evidence="11" key="2">
    <citation type="submission" date="2018-04" db="EMBL/GenBank/DDBJ databases">
        <title>Complete genome sequence of Sulfodiicoccus acidiphilus strain HS-1.</title>
        <authorList>
            <person name="Sakai H.D."/>
            <person name="Kurosawa N."/>
        </authorList>
    </citation>
    <scope>NUCLEOTIDE SEQUENCE [LARGE SCALE GENOMIC DNA]</scope>
    <source>
        <strain evidence="11">HS-1</strain>
    </source>
</reference>
<keyword evidence="5 8" id="KW-0812">Transmembrane</keyword>
<sequence length="312" mass="32802">MVLVMSTIAAGLLGLLYGPVYTPLNSTGVYREILLDMKLPTVIYAALTGIVLAASGTVLQTLFRNGLMDPYVSGTAAGAAFGAVIAFFTGVPLFLSILAQPVAAFAFSVLGSLIVLALGRKGGPGSLLLAGLTVDFAFTSGLLVAEEYLQFKYPQLPNALYWLFGDVGVKTFTDVGVLLSVTLVFLYVLTLRARAFDLASLGDEVAYANGLNVGKFRLGWLTLTSLVVGYLVSQVGAIGFVGLMSPHMARLMGADGFRQVLLTSCIVGALVMEAANDISDGTFGFIVPITAVTSAFVLPIMIRLAMGLEYRA</sequence>
<keyword evidence="3" id="KW-0813">Transport</keyword>
<gene>
    <name evidence="10" type="ORF">GCM10007116_13990</name>
    <name evidence="9" type="ORF">HS1genome_2080</name>
</gene>
<evidence type="ECO:0000256" key="7">
    <source>
        <dbReference type="ARBA" id="ARBA00023136"/>
    </source>
</evidence>
<evidence type="ECO:0000256" key="6">
    <source>
        <dbReference type="ARBA" id="ARBA00022989"/>
    </source>
</evidence>
<evidence type="ECO:0000256" key="2">
    <source>
        <dbReference type="ARBA" id="ARBA00007935"/>
    </source>
</evidence>
<dbReference type="Proteomes" id="UP000616143">
    <property type="component" value="Unassembled WGS sequence"/>
</dbReference>
<keyword evidence="11" id="KW-1185">Reference proteome</keyword>
<evidence type="ECO:0000256" key="4">
    <source>
        <dbReference type="ARBA" id="ARBA00022475"/>
    </source>
</evidence>
<keyword evidence="6 8" id="KW-1133">Transmembrane helix</keyword>
<proteinExistence type="inferred from homology"/>
<reference evidence="10" key="4">
    <citation type="submission" date="2020-09" db="EMBL/GenBank/DDBJ databases">
        <authorList>
            <person name="Sun Q."/>
            <person name="Ohkuma M."/>
        </authorList>
    </citation>
    <scope>NUCLEOTIDE SEQUENCE</scope>
    <source>
        <strain evidence="10">JCM 31740</strain>
    </source>
</reference>
<feature type="transmembrane region" description="Helical" evidence="8">
    <location>
        <begin position="97"/>
        <end position="119"/>
    </location>
</feature>
<dbReference type="SUPFAM" id="SSF81345">
    <property type="entry name" value="ABC transporter involved in vitamin B12 uptake, BtuC"/>
    <property type="match status" value="1"/>
</dbReference>
<dbReference type="PANTHER" id="PTHR30472:SF25">
    <property type="entry name" value="ABC TRANSPORTER PERMEASE PROTEIN MJ0876-RELATED"/>
    <property type="match status" value="1"/>
</dbReference>
<evidence type="ECO:0000313" key="11">
    <source>
        <dbReference type="Proteomes" id="UP000276741"/>
    </source>
</evidence>
<protein>
    <submittedName>
        <fullName evidence="9">Iron ABC transporter</fullName>
    </submittedName>
</protein>
<reference evidence="10" key="1">
    <citation type="journal article" date="2014" name="Int. J. Syst. Evol. Microbiol.">
        <title>Complete genome sequence of Corynebacterium casei LMG S-19264T (=DSM 44701T), isolated from a smear-ripened cheese.</title>
        <authorList>
            <consortium name="US DOE Joint Genome Institute (JGI-PGF)"/>
            <person name="Walter F."/>
            <person name="Albersmeier A."/>
            <person name="Kalinowski J."/>
            <person name="Ruckert C."/>
        </authorList>
    </citation>
    <scope>NUCLEOTIDE SEQUENCE</scope>
    <source>
        <strain evidence="10">JCM 31740</strain>
    </source>
</reference>
<accession>A0A348B689</accession>
<dbReference type="InterPro" id="IPR000522">
    <property type="entry name" value="ABC_transptr_permease_BtuC"/>
</dbReference>
<dbReference type="PANTHER" id="PTHR30472">
    <property type="entry name" value="FERRIC ENTEROBACTIN TRANSPORT SYSTEM PERMEASE PROTEIN"/>
    <property type="match status" value="1"/>
</dbReference>
<name>A0A348B689_9CREN</name>
<feature type="transmembrane region" description="Helical" evidence="8">
    <location>
        <begin position="71"/>
        <end position="91"/>
    </location>
</feature>
<evidence type="ECO:0000256" key="5">
    <source>
        <dbReference type="ARBA" id="ARBA00022692"/>
    </source>
</evidence>
<dbReference type="CDD" id="cd06550">
    <property type="entry name" value="TM_ABC_iron-siderophores_like"/>
    <property type="match status" value="1"/>
</dbReference>
<keyword evidence="4" id="KW-1003">Cell membrane</keyword>
<dbReference type="KEGG" id="sacd:HS1genome_2080"/>
<dbReference type="Gene3D" id="1.10.3470.10">
    <property type="entry name" value="ABC transporter involved in vitamin B12 uptake, BtuC"/>
    <property type="match status" value="1"/>
</dbReference>
<reference evidence="9" key="3">
    <citation type="journal article" date="2019" name="BMC Res. Notes">
        <title>Complete genome sequence of the Sulfodiicoccus acidiphilus strain HS-1T, the first crenarchaeon that lacks polB3, isolated from an acidic hot spring in Ohwaku-dani, Hakone, Japan.</title>
        <authorList>
            <person name="Sakai H.D."/>
            <person name="Kurosawa N."/>
        </authorList>
    </citation>
    <scope>NUCLEOTIDE SEQUENCE</scope>
    <source>
        <strain evidence="9">HS-1</strain>
    </source>
</reference>
<feature type="transmembrane region" description="Helical" evidence="8">
    <location>
        <begin position="171"/>
        <end position="189"/>
    </location>
</feature>
<evidence type="ECO:0000256" key="8">
    <source>
        <dbReference type="SAM" id="Phobius"/>
    </source>
</evidence>
<dbReference type="AlphaFoldDB" id="A0A348B689"/>
<dbReference type="Proteomes" id="UP000276741">
    <property type="component" value="Chromosome"/>
</dbReference>
<evidence type="ECO:0000256" key="1">
    <source>
        <dbReference type="ARBA" id="ARBA00004651"/>
    </source>
</evidence>
<keyword evidence="7 8" id="KW-0472">Membrane</keyword>
<dbReference type="GO" id="GO:0022857">
    <property type="term" value="F:transmembrane transporter activity"/>
    <property type="evidence" value="ECO:0007669"/>
    <property type="project" value="InterPro"/>
</dbReference>
<feature type="transmembrane region" description="Helical" evidence="8">
    <location>
        <begin position="218"/>
        <end position="244"/>
    </location>
</feature>
<organism evidence="9 11">
    <name type="scientific">Sulfodiicoccus acidiphilus</name>
    <dbReference type="NCBI Taxonomy" id="1670455"/>
    <lineage>
        <taxon>Archaea</taxon>
        <taxon>Thermoproteota</taxon>
        <taxon>Thermoprotei</taxon>
        <taxon>Sulfolobales</taxon>
        <taxon>Sulfolobaceae</taxon>
        <taxon>Sulfodiicoccus</taxon>
    </lineage>
</organism>
<feature type="transmembrane region" description="Helical" evidence="8">
    <location>
        <begin position="126"/>
        <end position="145"/>
    </location>
</feature>
<evidence type="ECO:0000313" key="9">
    <source>
        <dbReference type="EMBL" id="BBD73691.1"/>
    </source>
</evidence>
<evidence type="ECO:0000256" key="3">
    <source>
        <dbReference type="ARBA" id="ARBA00022448"/>
    </source>
</evidence>
<dbReference type="EMBL" id="BMQS01000012">
    <property type="protein sequence ID" value="GGT97693.1"/>
    <property type="molecule type" value="Genomic_DNA"/>
</dbReference>
<evidence type="ECO:0000313" key="10">
    <source>
        <dbReference type="EMBL" id="GGT97693.1"/>
    </source>
</evidence>
<comment type="subcellular location">
    <subcellularLocation>
        <location evidence="1">Cell membrane</location>
        <topology evidence="1">Multi-pass membrane protein</topology>
    </subcellularLocation>
</comment>
<dbReference type="GO" id="GO:0005886">
    <property type="term" value="C:plasma membrane"/>
    <property type="evidence" value="ECO:0007669"/>
    <property type="project" value="UniProtKB-SubCell"/>
</dbReference>
<dbReference type="InterPro" id="IPR037294">
    <property type="entry name" value="ABC_BtuC-like"/>
</dbReference>
<comment type="similarity">
    <text evidence="2">Belongs to the binding-protein-dependent transport system permease family. FecCD subfamily.</text>
</comment>
<dbReference type="EMBL" id="AP018553">
    <property type="protein sequence ID" value="BBD73691.1"/>
    <property type="molecule type" value="Genomic_DNA"/>
</dbReference>
<dbReference type="Pfam" id="PF01032">
    <property type="entry name" value="FecCD"/>
    <property type="match status" value="1"/>
</dbReference>
<feature type="transmembrane region" description="Helical" evidence="8">
    <location>
        <begin position="41"/>
        <end position="59"/>
    </location>
</feature>